<sequence length="432" mass="47701">MGDAGLVSLKSGINTYNLKQRIYSSTDCSIYTATDKNCNNCVVKMITSCSGRLNSRGVGQFEQKSFDSCLVDKFEFDGKTCFVYKKIEQEYTANDYFSYSVGSKNYEEKPRLTQSSGRASELLEKNGYESVGYHTLGGGVISRLPLPSCNRGTTRKEIDISREVNKQDDCVVSAEKEHIFGPVFNVAGDVTDVKDSKVANSGEVPTLGSVISPEAPRTSRCLATQLQSGPVYENDVILIHPFHIQDKGLSRLPRTPAPKIQQDTPDVDVSSSEYDSDEDSVSCGRNGERRRSVNSQDLRSSQNDDDDEDDDDEDEEDDEDDEDDEDEGGYENDLILDHSQPNFLSPCVFLNEFPHKRPREASFIPTHSTHAFGETSPCSTHSSKKSSIMSAVSDVSLPTGLVNMDITCCPAQPFSLQRNREGSLVFPPCSSK</sequence>
<protein>
    <submittedName>
        <fullName evidence="2">HGL048Wp</fullName>
    </submittedName>
</protein>
<reference evidence="2 3" key="1">
    <citation type="submission" date="2016-01" db="EMBL/GenBank/DDBJ databases">
        <title>Genome sequence of the yeast Holleya sinecauda.</title>
        <authorList>
            <person name="Dietrich F.S."/>
        </authorList>
    </citation>
    <scope>NUCLEOTIDE SEQUENCE [LARGE SCALE GENOMIC DNA]</scope>
    <source>
        <strain evidence="2 3">ATCC 58844</strain>
    </source>
</reference>
<feature type="region of interest" description="Disordered" evidence="1">
    <location>
        <begin position="249"/>
        <end position="337"/>
    </location>
</feature>
<accession>A0A109V050</accession>
<evidence type="ECO:0000256" key="1">
    <source>
        <dbReference type="SAM" id="MobiDB-lite"/>
    </source>
</evidence>
<dbReference type="RefSeq" id="XP_017989288.1">
    <property type="nucleotide sequence ID" value="XM_018133549.1"/>
</dbReference>
<dbReference type="GeneID" id="28725637"/>
<dbReference type="OrthoDB" id="10335835at2759"/>
<evidence type="ECO:0000313" key="3">
    <source>
        <dbReference type="Proteomes" id="UP000243052"/>
    </source>
</evidence>
<name>A0A109V050_9SACH</name>
<keyword evidence="3" id="KW-1185">Reference proteome</keyword>
<dbReference type="EMBL" id="CP014247">
    <property type="protein sequence ID" value="AMD22292.1"/>
    <property type="molecule type" value="Genomic_DNA"/>
</dbReference>
<evidence type="ECO:0000313" key="2">
    <source>
        <dbReference type="EMBL" id="AMD22292.1"/>
    </source>
</evidence>
<dbReference type="AlphaFoldDB" id="A0A109V050"/>
<feature type="compositionally biased region" description="Acidic residues" evidence="1">
    <location>
        <begin position="303"/>
        <end position="330"/>
    </location>
</feature>
<gene>
    <name evidence="2" type="ORF">AW171_hschr74318</name>
</gene>
<proteinExistence type="predicted"/>
<dbReference type="Proteomes" id="UP000243052">
    <property type="component" value="Chromosome vii"/>
</dbReference>
<organism evidence="2 3">
    <name type="scientific">Eremothecium sinecaudum</name>
    <dbReference type="NCBI Taxonomy" id="45286"/>
    <lineage>
        <taxon>Eukaryota</taxon>
        <taxon>Fungi</taxon>
        <taxon>Dikarya</taxon>
        <taxon>Ascomycota</taxon>
        <taxon>Saccharomycotina</taxon>
        <taxon>Saccharomycetes</taxon>
        <taxon>Saccharomycetales</taxon>
        <taxon>Saccharomycetaceae</taxon>
        <taxon>Eremothecium</taxon>
    </lineage>
</organism>